<keyword evidence="10 11" id="KW-0407">Ion channel</keyword>
<feature type="transmembrane region" description="Helical" evidence="13">
    <location>
        <begin position="29"/>
        <end position="47"/>
    </location>
</feature>
<feature type="compositionally biased region" description="Low complexity" evidence="12">
    <location>
        <begin position="562"/>
        <end position="572"/>
    </location>
</feature>
<protein>
    <submittedName>
        <fullName evidence="15">Acid phosphatase</fullName>
    </submittedName>
</protein>
<comment type="similarity">
    <text evidence="11">Belongs to the amiloride-sensitive sodium channel (TC 1.A.6) family.</text>
</comment>
<dbReference type="PANTHER" id="PTHR11690:SF248">
    <property type="entry name" value="PICKPOCKET 17, ISOFORM A"/>
    <property type="match status" value="1"/>
</dbReference>
<evidence type="ECO:0000256" key="1">
    <source>
        <dbReference type="ARBA" id="ARBA00004141"/>
    </source>
</evidence>
<keyword evidence="14" id="KW-1185">Reference proteome</keyword>
<evidence type="ECO:0000256" key="9">
    <source>
        <dbReference type="ARBA" id="ARBA00023201"/>
    </source>
</evidence>
<evidence type="ECO:0000256" key="2">
    <source>
        <dbReference type="ARBA" id="ARBA00022448"/>
    </source>
</evidence>
<evidence type="ECO:0000256" key="11">
    <source>
        <dbReference type="RuleBase" id="RU000679"/>
    </source>
</evidence>
<evidence type="ECO:0000256" key="8">
    <source>
        <dbReference type="ARBA" id="ARBA00023136"/>
    </source>
</evidence>
<evidence type="ECO:0000256" key="12">
    <source>
        <dbReference type="SAM" id="MobiDB-lite"/>
    </source>
</evidence>
<evidence type="ECO:0000256" key="3">
    <source>
        <dbReference type="ARBA" id="ARBA00022461"/>
    </source>
</evidence>
<evidence type="ECO:0000256" key="5">
    <source>
        <dbReference type="ARBA" id="ARBA00022989"/>
    </source>
</evidence>
<keyword evidence="9 11" id="KW-0739">Sodium transport</keyword>
<dbReference type="Gene3D" id="1.10.287.770">
    <property type="entry name" value="YojJ-like"/>
    <property type="match status" value="1"/>
</dbReference>
<accession>A0A1I8GD92</accession>
<evidence type="ECO:0000256" key="4">
    <source>
        <dbReference type="ARBA" id="ARBA00022692"/>
    </source>
</evidence>
<name>A0A1I8GD92_9PLAT</name>
<keyword evidence="4 11" id="KW-0812">Transmembrane</keyword>
<evidence type="ECO:0000256" key="7">
    <source>
        <dbReference type="ARBA" id="ARBA00023065"/>
    </source>
</evidence>
<keyword evidence="8 13" id="KW-0472">Membrane</keyword>
<keyword evidence="5 13" id="KW-1133">Transmembrane helix</keyword>
<keyword evidence="7 11" id="KW-0406">Ion transport</keyword>
<keyword evidence="3 11" id="KW-0894">Sodium channel</keyword>
<evidence type="ECO:0000313" key="15">
    <source>
        <dbReference type="WBParaSite" id="maker-uti_cns_0001613-snap-gene-0.16-mRNA-1"/>
    </source>
</evidence>
<organism evidence="14 15">
    <name type="scientific">Macrostomum lignano</name>
    <dbReference type="NCBI Taxonomy" id="282301"/>
    <lineage>
        <taxon>Eukaryota</taxon>
        <taxon>Metazoa</taxon>
        <taxon>Spiralia</taxon>
        <taxon>Lophotrochozoa</taxon>
        <taxon>Platyhelminthes</taxon>
        <taxon>Rhabditophora</taxon>
        <taxon>Macrostomorpha</taxon>
        <taxon>Macrostomida</taxon>
        <taxon>Macrostomidae</taxon>
        <taxon>Macrostomum</taxon>
    </lineage>
</organism>
<dbReference type="PANTHER" id="PTHR11690">
    <property type="entry name" value="AMILORIDE-SENSITIVE SODIUM CHANNEL-RELATED"/>
    <property type="match status" value="1"/>
</dbReference>
<dbReference type="Pfam" id="PF00858">
    <property type="entry name" value="ASC"/>
    <property type="match status" value="1"/>
</dbReference>
<dbReference type="Proteomes" id="UP000095280">
    <property type="component" value="Unplaced"/>
</dbReference>
<dbReference type="GO" id="GO:0005886">
    <property type="term" value="C:plasma membrane"/>
    <property type="evidence" value="ECO:0007669"/>
    <property type="project" value="TreeGrafter"/>
</dbReference>
<dbReference type="WBParaSite" id="maker-uti_cns_0001613-snap-gene-0.16-mRNA-1">
    <property type="protein sequence ID" value="maker-uti_cns_0001613-snap-gene-0.16-mRNA-1"/>
    <property type="gene ID" value="maker-uti_cns_0001613-snap-gene-0.16"/>
</dbReference>
<keyword evidence="2 11" id="KW-0813">Transport</keyword>
<evidence type="ECO:0000256" key="10">
    <source>
        <dbReference type="ARBA" id="ARBA00023303"/>
    </source>
</evidence>
<dbReference type="InterPro" id="IPR001873">
    <property type="entry name" value="ENaC"/>
</dbReference>
<dbReference type="AlphaFoldDB" id="A0A1I8GD92"/>
<comment type="subcellular location">
    <subcellularLocation>
        <location evidence="1">Membrane</location>
        <topology evidence="1">Multi-pass membrane protein</topology>
    </subcellularLocation>
</comment>
<evidence type="ECO:0000256" key="6">
    <source>
        <dbReference type="ARBA" id="ARBA00023053"/>
    </source>
</evidence>
<evidence type="ECO:0000313" key="14">
    <source>
        <dbReference type="Proteomes" id="UP000095280"/>
    </source>
</evidence>
<feature type="compositionally biased region" description="Basic and acidic residues" evidence="12">
    <location>
        <begin position="548"/>
        <end position="560"/>
    </location>
</feature>
<feature type="region of interest" description="Disordered" evidence="12">
    <location>
        <begin position="534"/>
        <end position="572"/>
    </location>
</feature>
<evidence type="ECO:0000256" key="13">
    <source>
        <dbReference type="SAM" id="Phobius"/>
    </source>
</evidence>
<keyword evidence="6" id="KW-0915">Sodium</keyword>
<sequence length="572" mass="63611">MLQIVDAMTSTTAHGLPRIVSGKPLTVRLAWLSVLLLMTGLFFKGFYDFVVKLQTRQVTSSVDGNSLNFQFPDVYACYENPISGSYSATLDEASAAAINAQLNDSQVVMRRELSMLGYVGNAFMGAEMLFSLAHPQSISYRILIDALAHRNEQNIITSDVAYNTDYGMPEYAPLEAQIFYHPMYLRCLKWTLNSTWQQKIVQTGSSSGIVVTLVTDSAFQGLASSGHSIQKMVYARRTPIPVSDWSLNVADYNGPDRQAGVKVFLTPPGEYPSDFVSSFSLGPGKSHTVEIDMTQQVYKAGQFDCLSDPPDVQFVNPYDETPYKHSYSYSYCFYYEFHRQMQQLVNLSSDAGPLPWPLRGKKFALNLTGDPNFLVFFSDPSLEPLTSQIDVKSKETCKAKRLCSTLQYSATISSSDWPTQSSMMPFVSSSIKPVWMKAKSKNLSVPALDLVVNGNESIVSSYIRSNMLKVHFKPHRVLCDRMNFSIDYGLQDFISDVGGIMGIYLGMSLLTLCELFELIFDIALFGRKKARASSSKQASVSTIQQFKVSEESHLPPKESTKSLSISSISSVP</sequence>
<proteinExistence type="inferred from homology"/>
<reference evidence="15" key="1">
    <citation type="submission" date="2016-11" db="UniProtKB">
        <authorList>
            <consortium name="WormBaseParasite"/>
        </authorList>
    </citation>
    <scope>IDENTIFICATION</scope>
</reference>
<dbReference type="GO" id="GO:0015280">
    <property type="term" value="F:ligand-gated sodium channel activity"/>
    <property type="evidence" value="ECO:0007669"/>
    <property type="project" value="TreeGrafter"/>
</dbReference>